<keyword evidence="1" id="KW-0472">Membrane</keyword>
<keyword evidence="3" id="KW-1185">Reference proteome</keyword>
<protein>
    <submittedName>
        <fullName evidence="2">Lipopolysaccharide export system protein LptC</fullName>
    </submittedName>
</protein>
<reference evidence="2 3" key="1">
    <citation type="submission" date="2018-08" db="EMBL/GenBank/DDBJ databases">
        <title>Genomic Encyclopedia of Archaeal and Bacterial Type Strains, Phase II (KMG-II): from individual species to whole genera.</title>
        <authorList>
            <person name="Goeker M."/>
        </authorList>
    </citation>
    <scope>NUCLEOTIDE SEQUENCE [LARGE SCALE GENOMIC DNA]</scope>
    <source>
        <strain evidence="2 3">DSM 5002</strain>
    </source>
</reference>
<keyword evidence="1" id="KW-0812">Transmembrane</keyword>
<dbReference type="Gene3D" id="2.60.450.10">
    <property type="entry name" value="Lipopolysaccharide (LPS) transport protein A like domain"/>
    <property type="match status" value="1"/>
</dbReference>
<dbReference type="Proteomes" id="UP000266273">
    <property type="component" value="Unassembled WGS sequence"/>
</dbReference>
<dbReference type="RefSeq" id="WP_119061418.1">
    <property type="nucleotide sequence ID" value="NZ_QXDF01000001.1"/>
</dbReference>
<dbReference type="InterPro" id="IPR010664">
    <property type="entry name" value="LipoPS_assembly_LptC-rel"/>
</dbReference>
<proteinExistence type="predicted"/>
<dbReference type="EMBL" id="QXDF01000001">
    <property type="protein sequence ID" value="RIA56646.1"/>
    <property type="molecule type" value="Genomic_DNA"/>
</dbReference>
<comment type="caution">
    <text evidence="2">The sequence shown here is derived from an EMBL/GenBank/DDBJ whole genome shotgun (WGS) entry which is preliminary data.</text>
</comment>
<keyword evidence="1" id="KW-1133">Transmembrane helix</keyword>
<dbReference type="OrthoDB" id="7956439at2"/>
<feature type="transmembrane region" description="Helical" evidence="1">
    <location>
        <begin position="35"/>
        <end position="57"/>
    </location>
</feature>
<name>A0A397Q5V3_9HYPH</name>
<sequence>MSVDADHAGQSRGFVVQLSTEERARAFRAARRHSIAVKTLKVLLPLAALGMVSLYFIPTRLAIEIDGATASLEGVSVESGNLKMVNPKLSGMHPDYGRYEIRADTAMQNVDTPQKVLLDAITGSLVSPDGDTTRLQALSGLFDTEAQRLTFQDGVSIEGRAGLSVKLRSATVHFADQLIVSDEPVSMQFRGSRITADGVRLNTGKARVVFSGDVKVRLEPRRETDTQ</sequence>
<accession>A0A397Q5V3</accession>
<dbReference type="Pfam" id="PF06835">
    <property type="entry name" value="LptC"/>
    <property type="match status" value="1"/>
</dbReference>
<evidence type="ECO:0000256" key="1">
    <source>
        <dbReference type="SAM" id="Phobius"/>
    </source>
</evidence>
<organism evidence="2 3">
    <name type="scientific">Dichotomicrobium thermohalophilum</name>
    <dbReference type="NCBI Taxonomy" id="933063"/>
    <lineage>
        <taxon>Bacteria</taxon>
        <taxon>Pseudomonadati</taxon>
        <taxon>Pseudomonadota</taxon>
        <taxon>Alphaproteobacteria</taxon>
        <taxon>Hyphomicrobiales</taxon>
        <taxon>Hyphomicrobiaceae</taxon>
        <taxon>Dichotomicrobium</taxon>
    </lineage>
</organism>
<evidence type="ECO:0000313" key="3">
    <source>
        <dbReference type="Proteomes" id="UP000266273"/>
    </source>
</evidence>
<dbReference type="AlphaFoldDB" id="A0A397Q5V3"/>
<gene>
    <name evidence="2" type="ORF">BXY53_1752</name>
</gene>
<evidence type="ECO:0000313" key="2">
    <source>
        <dbReference type="EMBL" id="RIA56646.1"/>
    </source>
</evidence>